<reference evidence="15 16" key="1">
    <citation type="submission" date="2015-04" db="EMBL/GenBank/DDBJ databases">
        <authorList>
            <person name="Syromyatnikov M.Y."/>
            <person name="Popov V.N."/>
        </authorList>
    </citation>
    <scope>NUCLEOTIDE SEQUENCE [LARGE SCALE GENOMIC DNA]</scope>
</reference>
<name>A0A1J1J1R8_9DIPT</name>
<feature type="domain" description="POLO box" evidence="14">
    <location>
        <begin position="389"/>
        <end position="467"/>
    </location>
</feature>
<feature type="region of interest" description="Disordered" evidence="12">
    <location>
        <begin position="1230"/>
        <end position="1368"/>
    </location>
</feature>
<dbReference type="PROSITE" id="PS00108">
    <property type="entry name" value="PROTEIN_KINASE_ST"/>
    <property type="match status" value="1"/>
</dbReference>
<dbReference type="InterPro" id="IPR015222">
    <property type="entry name" value="Tam41"/>
</dbReference>
<feature type="compositionally biased region" description="Basic and acidic residues" evidence="12">
    <location>
        <begin position="983"/>
        <end position="1011"/>
    </location>
</feature>
<evidence type="ECO:0000256" key="2">
    <source>
        <dbReference type="ARBA" id="ARBA00012424"/>
    </source>
</evidence>
<dbReference type="FunFam" id="3.30.1120.30:FF:000001">
    <property type="entry name" value="Serine/threonine-protein kinase PLK"/>
    <property type="match status" value="1"/>
</dbReference>
<evidence type="ECO:0000256" key="7">
    <source>
        <dbReference type="ARBA" id="ARBA00022741"/>
    </source>
</evidence>
<dbReference type="GO" id="GO:0005813">
    <property type="term" value="C:centrosome"/>
    <property type="evidence" value="ECO:0007669"/>
    <property type="project" value="TreeGrafter"/>
</dbReference>
<dbReference type="CDD" id="cd13118">
    <property type="entry name" value="POLO_box_1"/>
    <property type="match status" value="1"/>
</dbReference>
<comment type="catalytic activity">
    <reaction evidence="11">
        <text>L-seryl-[protein] + ATP = O-phospho-L-seryl-[protein] + ADP + H(+)</text>
        <dbReference type="Rhea" id="RHEA:17989"/>
        <dbReference type="Rhea" id="RHEA-COMP:9863"/>
        <dbReference type="Rhea" id="RHEA-COMP:11604"/>
        <dbReference type="ChEBI" id="CHEBI:15378"/>
        <dbReference type="ChEBI" id="CHEBI:29999"/>
        <dbReference type="ChEBI" id="CHEBI:30616"/>
        <dbReference type="ChEBI" id="CHEBI:83421"/>
        <dbReference type="ChEBI" id="CHEBI:456216"/>
        <dbReference type="EC" id="2.7.11.21"/>
    </reaction>
</comment>
<dbReference type="Pfam" id="PF00069">
    <property type="entry name" value="Pkinase"/>
    <property type="match status" value="1"/>
</dbReference>
<dbReference type="PROSITE" id="PS50078">
    <property type="entry name" value="POLO_BOX"/>
    <property type="match status" value="2"/>
</dbReference>
<dbReference type="Pfam" id="PF12572">
    <property type="entry name" value="DUF3752"/>
    <property type="match status" value="1"/>
</dbReference>
<evidence type="ECO:0000256" key="4">
    <source>
        <dbReference type="ARBA" id="ARBA00022527"/>
    </source>
</evidence>
<evidence type="ECO:0000256" key="3">
    <source>
        <dbReference type="ARBA" id="ARBA00022490"/>
    </source>
</evidence>
<keyword evidence="4" id="KW-0723">Serine/threonine-protein kinase</keyword>
<evidence type="ECO:0000259" key="14">
    <source>
        <dbReference type="PROSITE" id="PS50078"/>
    </source>
</evidence>
<feature type="compositionally biased region" description="Basic and acidic residues" evidence="12">
    <location>
        <begin position="1319"/>
        <end position="1346"/>
    </location>
</feature>
<keyword evidence="8" id="KW-0418">Kinase</keyword>
<dbReference type="UniPathway" id="UPA00557">
    <property type="reaction ID" value="UER00614"/>
</dbReference>
<dbReference type="InterPro" id="IPR022226">
    <property type="entry name" value="DUF3752"/>
</dbReference>
<evidence type="ECO:0000256" key="6">
    <source>
        <dbReference type="ARBA" id="ARBA00022737"/>
    </source>
</evidence>
<dbReference type="Gene3D" id="3.30.200.20">
    <property type="entry name" value="Phosphorylase Kinase, domain 1"/>
    <property type="match status" value="1"/>
</dbReference>
<dbReference type="InterPro" id="IPR011009">
    <property type="entry name" value="Kinase-like_dom_sf"/>
</dbReference>
<feature type="compositionally biased region" description="Basic residues" evidence="12">
    <location>
        <begin position="922"/>
        <end position="933"/>
    </location>
</feature>
<dbReference type="Gene3D" id="3.30.1120.30">
    <property type="entry name" value="POLO box domain"/>
    <property type="match status" value="2"/>
</dbReference>
<dbReference type="PROSITE" id="PS50011">
    <property type="entry name" value="PROTEIN_KINASE_DOM"/>
    <property type="match status" value="1"/>
</dbReference>
<feature type="compositionally biased region" description="Polar residues" evidence="12">
    <location>
        <begin position="893"/>
        <end position="905"/>
    </location>
</feature>
<dbReference type="Gene3D" id="1.10.510.10">
    <property type="entry name" value="Transferase(Phosphotransferase) domain 1"/>
    <property type="match status" value="1"/>
</dbReference>
<feature type="compositionally biased region" description="Basic residues" evidence="12">
    <location>
        <begin position="1293"/>
        <end position="1302"/>
    </location>
</feature>
<keyword evidence="5" id="KW-0808">Transferase</keyword>
<protein>
    <recommendedName>
        <fullName evidence="2">polo kinase</fullName>
        <ecNumber evidence="2">2.7.11.21</ecNumber>
    </recommendedName>
</protein>
<dbReference type="GO" id="GO:0000922">
    <property type="term" value="C:spindle pole"/>
    <property type="evidence" value="ECO:0007669"/>
    <property type="project" value="TreeGrafter"/>
</dbReference>
<sequence length="1368" mass="159594">MSSRKDDAVEEIPEKLYDETTRTTYKRLRFFGKGGFAKCYEIINVETNATYAGKIVSKKLMMKHNQKEKMTQEIQIHKSLHHKHIVGFHSFFDDPLNVYIVLELCKKRSMMELHKRRKTVTEYECRYYIHQITQGVKYLHDHHIIHRDLKLGNLFLNDDLHVKIGDFGLATRIEFEGERKKTLCGTPNYIAPEILNKKGHSYEVDIWSIGCIMYTLLVGQPPFETKSLKDTYSKIRKCDYKLPSTLRKTAAEMIIAMLQSNPDKRPVIDQLLSFEFLAQTAIPPSLPYSCLSTAPRGEQLEYLEKAARRPLTEVNGMIDETNYESSFLKNNLHDAITASGMMATNSAVQKGNLKLLHSQLATLFASKIKRHLNDLRDENSDPASNPLFWVSKWVDYSDKYGFGYQLCDEGMGVMFNDTTKLIMLSNGNNVHFIDKEGKETYFTISNYPQKLEKKMKLLSYFKRYMTEHLVKAGANAAIKENDSLSRIPHLHTWFRTQCAVVMHLTNGIVQLNFSDHQKIILCPLMQAVTLLDVDKNFRTYPFSTIIEHGCTNELYQKLRYAHEKLVKLLDKINVERQLGLFPQNLSFGFAYGSGVKKQEGYDDILMNSNIQTENVTTNSVTKKPVMIDLLFIVENSYQWHAKNILLNPSHYSSMRLLGSNCISKYQESYGAKVYFNTLVPVEEEKSNLMIKYGVISAKDIIADLLDWKDLYVAGRLQKPVEIIREPISSKIQNALDLNLQSAVRSALLLLPEKFSEYEFYCAITNLSYNGDFRMIFGENKNKVQNIVKPQMENFRNLYAPTANLFKSVFDFPSIDCNEENVECRQDKSSPVVLQHLSQLPKWPIRRIVREWTRGRYRMDAEDVLRAVASSPRYQEIVRNSLAAIVWQINMFTSNSEDSDSDSGTNFKRGKRRTQEETQKHDSIRRKRSPRRSSPRKEEKNGDRKTDKRSHGDHKSDNKSERKHENRPRQHSRSRSREKHHRDAYKDKQHNRSKSNERGGHRDEVRSRDHHESRRKTSSSPIRDHHHHHKTQVELKKHRTEAESSSKQRDRDHKSGNVKNEPKIRKISDESMKSHENPHKESRGSSRHLEDSKKRPSHSTQEKTSFYGPLLPPSATSKKDDNFQHSKNSQSPVHHHKRNYGPSLPSNFNINHLQEEHFDGISSDDDDDDCMVGPLPASAIEMSERDLELEKRKIELKLQQLDRRMEAVSNPDVKNREEWMLELPEIRKVTDMGLGARQFRKNERPDFSDRTSWTKTPNDQPKKTSHNEDKKNEEKKRHELEIKRRDEEQEKMAKEHKKSHKRDKSLLEIHEKKMKKEKKRQKDEKKERRPFNRDSDLSVNKFDEARKKSMFKKAQLLDTRFSSGSKKYL</sequence>
<feature type="compositionally biased region" description="Polar residues" evidence="12">
    <location>
        <begin position="1359"/>
        <end position="1368"/>
    </location>
</feature>
<dbReference type="FunFam" id="3.30.200.20:FF:000583">
    <property type="entry name" value="Polo"/>
    <property type="match status" value="1"/>
</dbReference>
<feature type="compositionally biased region" description="Basic and acidic residues" evidence="12">
    <location>
        <begin position="1030"/>
        <end position="1093"/>
    </location>
</feature>
<dbReference type="GO" id="GO:0004674">
    <property type="term" value="F:protein serine/threonine kinase activity"/>
    <property type="evidence" value="ECO:0007669"/>
    <property type="project" value="UniProtKB-KW"/>
</dbReference>
<dbReference type="GO" id="GO:0032049">
    <property type="term" value="P:cardiolipin biosynthetic process"/>
    <property type="evidence" value="ECO:0007669"/>
    <property type="project" value="InterPro"/>
</dbReference>
<dbReference type="SMART" id="SM00220">
    <property type="entry name" value="S_TKc"/>
    <property type="match status" value="1"/>
</dbReference>
<feature type="compositionally biased region" description="Polar residues" evidence="12">
    <location>
        <begin position="1249"/>
        <end position="1258"/>
    </location>
</feature>
<dbReference type="SUPFAM" id="SSF82615">
    <property type="entry name" value="Polo-box domain"/>
    <property type="match status" value="2"/>
</dbReference>
<dbReference type="STRING" id="568069.A0A1J1J1R8"/>
<dbReference type="GO" id="GO:0005634">
    <property type="term" value="C:nucleus"/>
    <property type="evidence" value="ECO:0007669"/>
    <property type="project" value="TreeGrafter"/>
</dbReference>
<feature type="compositionally biased region" description="Basic and acidic residues" evidence="12">
    <location>
        <begin position="912"/>
        <end position="921"/>
    </location>
</feature>
<dbReference type="GO" id="GO:0005524">
    <property type="term" value="F:ATP binding"/>
    <property type="evidence" value="ECO:0007669"/>
    <property type="project" value="UniProtKB-KW"/>
</dbReference>
<dbReference type="EMBL" id="CVRI01000064">
    <property type="protein sequence ID" value="CRL05390.1"/>
    <property type="molecule type" value="Genomic_DNA"/>
</dbReference>
<comment type="subcellular location">
    <subcellularLocation>
        <location evidence="1">Cytoplasm</location>
    </subcellularLocation>
</comment>
<dbReference type="InterPro" id="IPR000959">
    <property type="entry name" value="POLO_box_dom"/>
</dbReference>
<evidence type="ECO:0000256" key="8">
    <source>
        <dbReference type="ARBA" id="ARBA00022777"/>
    </source>
</evidence>
<feature type="domain" description="Protein kinase" evidence="13">
    <location>
        <begin position="25"/>
        <end position="277"/>
    </location>
</feature>
<dbReference type="Proteomes" id="UP000183832">
    <property type="component" value="Unassembled WGS sequence"/>
</dbReference>
<dbReference type="FunFam" id="1.10.510.10:FF:000311">
    <property type="entry name" value="Serine/threonine-protein kinase PLK"/>
    <property type="match status" value="1"/>
</dbReference>
<keyword evidence="9" id="KW-0067">ATP-binding</keyword>
<feature type="region of interest" description="Disordered" evidence="12">
    <location>
        <begin position="893"/>
        <end position="1183"/>
    </location>
</feature>
<dbReference type="InterPro" id="IPR000719">
    <property type="entry name" value="Prot_kinase_dom"/>
</dbReference>
<dbReference type="InterPro" id="IPR008271">
    <property type="entry name" value="Ser/Thr_kinase_AS"/>
</dbReference>
<dbReference type="CDD" id="cd14099">
    <property type="entry name" value="STKc_PLK"/>
    <property type="match status" value="1"/>
</dbReference>
<feature type="compositionally biased region" description="Basic and acidic residues" evidence="12">
    <location>
        <begin position="934"/>
        <end position="967"/>
    </location>
</feature>
<dbReference type="EC" id="2.7.11.21" evidence="2"/>
<evidence type="ECO:0000256" key="12">
    <source>
        <dbReference type="SAM" id="MobiDB-lite"/>
    </source>
</evidence>
<evidence type="ECO:0000256" key="9">
    <source>
        <dbReference type="ARBA" id="ARBA00022840"/>
    </source>
</evidence>
<dbReference type="GO" id="GO:0000776">
    <property type="term" value="C:kinetochore"/>
    <property type="evidence" value="ECO:0007669"/>
    <property type="project" value="TreeGrafter"/>
</dbReference>
<feature type="compositionally biased region" description="Basic and acidic residues" evidence="12">
    <location>
        <begin position="1259"/>
        <end position="1292"/>
    </location>
</feature>
<dbReference type="GO" id="GO:0016024">
    <property type="term" value="P:CDP-diacylglycerol biosynthetic process"/>
    <property type="evidence" value="ECO:0007669"/>
    <property type="project" value="UniProtKB-UniPathway"/>
</dbReference>
<feature type="domain" description="POLO box" evidence="14">
    <location>
        <begin position="489"/>
        <end position="570"/>
    </location>
</feature>
<keyword evidence="6" id="KW-0677">Repeat</keyword>
<proteinExistence type="predicted"/>
<dbReference type="Pfam" id="PF09139">
    <property type="entry name" value="Tam41_Mmp37"/>
    <property type="match status" value="1"/>
</dbReference>
<dbReference type="InterPro" id="IPR033695">
    <property type="entry name" value="POLO_box_2"/>
</dbReference>
<dbReference type="InterPro" id="IPR033701">
    <property type="entry name" value="POLO_box_1"/>
</dbReference>
<gene>
    <name evidence="15" type="primary">putative Serine</name>
    <name evidence="15" type="synonym">threonine-protein kinase polo</name>
    <name evidence="15" type="ORF">CLUMA_CG018028</name>
</gene>
<dbReference type="PANTHER" id="PTHR24345">
    <property type="entry name" value="SERINE/THREONINE-PROTEIN KINASE PLK"/>
    <property type="match status" value="1"/>
</dbReference>
<dbReference type="GO" id="GO:0004605">
    <property type="term" value="F:phosphatidate cytidylyltransferase activity"/>
    <property type="evidence" value="ECO:0007669"/>
    <property type="project" value="InterPro"/>
</dbReference>
<feature type="compositionally biased region" description="Basic and acidic residues" evidence="12">
    <location>
        <begin position="1239"/>
        <end position="1248"/>
    </location>
</feature>
<dbReference type="CDD" id="cd13117">
    <property type="entry name" value="POLO_box_2"/>
    <property type="match status" value="1"/>
</dbReference>
<evidence type="ECO:0000256" key="11">
    <source>
        <dbReference type="ARBA" id="ARBA00048347"/>
    </source>
</evidence>
<keyword evidence="3" id="KW-0963">Cytoplasm</keyword>
<accession>A0A1J1J1R8</accession>
<feature type="compositionally biased region" description="Basic residues" evidence="12">
    <location>
        <begin position="968"/>
        <end position="982"/>
    </location>
</feature>
<organism evidence="15 16">
    <name type="scientific">Clunio marinus</name>
    <dbReference type="NCBI Taxonomy" id="568069"/>
    <lineage>
        <taxon>Eukaryota</taxon>
        <taxon>Metazoa</taxon>
        <taxon>Ecdysozoa</taxon>
        <taxon>Arthropoda</taxon>
        <taxon>Hexapoda</taxon>
        <taxon>Insecta</taxon>
        <taxon>Pterygota</taxon>
        <taxon>Neoptera</taxon>
        <taxon>Endopterygota</taxon>
        <taxon>Diptera</taxon>
        <taxon>Nematocera</taxon>
        <taxon>Chironomoidea</taxon>
        <taxon>Chironomidae</taxon>
        <taxon>Clunio</taxon>
    </lineage>
</organism>
<evidence type="ECO:0000256" key="1">
    <source>
        <dbReference type="ARBA" id="ARBA00004496"/>
    </source>
</evidence>
<keyword evidence="7" id="KW-0547">Nucleotide-binding</keyword>
<evidence type="ECO:0000256" key="10">
    <source>
        <dbReference type="ARBA" id="ARBA00047802"/>
    </source>
</evidence>
<dbReference type="PANTHER" id="PTHR24345:SF93">
    <property type="entry name" value="SERINE_THREONINE-PROTEIN KINASE PLK1"/>
    <property type="match status" value="1"/>
</dbReference>
<dbReference type="SUPFAM" id="SSF56112">
    <property type="entry name" value="Protein kinase-like (PK-like)"/>
    <property type="match status" value="1"/>
</dbReference>
<dbReference type="OrthoDB" id="408964at2759"/>
<evidence type="ECO:0000313" key="15">
    <source>
        <dbReference type="EMBL" id="CRL05390.1"/>
    </source>
</evidence>
<dbReference type="InterPro" id="IPR036947">
    <property type="entry name" value="POLO_box_dom_sf"/>
</dbReference>
<evidence type="ECO:0000256" key="5">
    <source>
        <dbReference type="ARBA" id="ARBA00022679"/>
    </source>
</evidence>
<dbReference type="GO" id="GO:0005737">
    <property type="term" value="C:cytoplasm"/>
    <property type="evidence" value="ECO:0007669"/>
    <property type="project" value="UniProtKB-SubCell"/>
</dbReference>
<dbReference type="Pfam" id="PF00659">
    <property type="entry name" value="POLO_box"/>
    <property type="match status" value="2"/>
</dbReference>
<keyword evidence="16" id="KW-1185">Reference proteome</keyword>
<comment type="catalytic activity">
    <reaction evidence="10">
        <text>L-threonyl-[protein] + ATP = O-phospho-L-threonyl-[protein] + ADP + H(+)</text>
        <dbReference type="Rhea" id="RHEA:46608"/>
        <dbReference type="Rhea" id="RHEA-COMP:11060"/>
        <dbReference type="Rhea" id="RHEA-COMP:11605"/>
        <dbReference type="ChEBI" id="CHEBI:15378"/>
        <dbReference type="ChEBI" id="CHEBI:30013"/>
        <dbReference type="ChEBI" id="CHEBI:30616"/>
        <dbReference type="ChEBI" id="CHEBI:61977"/>
        <dbReference type="ChEBI" id="CHEBI:456216"/>
        <dbReference type="EC" id="2.7.11.21"/>
    </reaction>
</comment>
<evidence type="ECO:0000313" key="16">
    <source>
        <dbReference type="Proteomes" id="UP000183832"/>
    </source>
</evidence>
<evidence type="ECO:0000259" key="13">
    <source>
        <dbReference type="PROSITE" id="PS50011"/>
    </source>
</evidence>
<dbReference type="GO" id="GO:0007052">
    <property type="term" value="P:mitotic spindle organization"/>
    <property type="evidence" value="ECO:0007669"/>
    <property type="project" value="TreeGrafter"/>
</dbReference>